<keyword evidence="5" id="KW-0735">Signal-anchor</keyword>
<comment type="subcellular location">
    <subcellularLocation>
        <location evidence="1">Golgi apparatus membrane</location>
        <topology evidence="1">Single-pass type II membrane protein</topology>
    </subcellularLocation>
</comment>
<evidence type="ECO:0000256" key="4">
    <source>
        <dbReference type="ARBA" id="ARBA00022692"/>
    </source>
</evidence>
<evidence type="ECO:0000313" key="14">
    <source>
        <dbReference type="Proteomes" id="UP001497457"/>
    </source>
</evidence>
<dbReference type="InterPro" id="IPR025846">
    <property type="entry name" value="TBL_N"/>
</dbReference>
<feature type="transmembrane region" description="Helical" evidence="10">
    <location>
        <begin position="23"/>
        <end position="42"/>
    </location>
</feature>
<dbReference type="InterPro" id="IPR026057">
    <property type="entry name" value="TBL_C"/>
</dbReference>
<protein>
    <recommendedName>
        <fullName evidence="15">Trichome birefringence-like N-terminal domain-containing protein</fullName>
    </recommendedName>
</protein>
<evidence type="ECO:0000259" key="12">
    <source>
        <dbReference type="Pfam" id="PF14416"/>
    </source>
</evidence>
<dbReference type="EMBL" id="OZ075144">
    <property type="protein sequence ID" value="CAL5043587.1"/>
    <property type="molecule type" value="Genomic_DNA"/>
</dbReference>
<gene>
    <name evidence="13" type="ORF">URODEC1_LOCUS87800</name>
</gene>
<dbReference type="PANTHER" id="PTHR32285:SF377">
    <property type="entry name" value="OS06G0235200 PROTEIN"/>
    <property type="match status" value="1"/>
</dbReference>
<reference evidence="14" key="1">
    <citation type="submission" date="2024-06" db="EMBL/GenBank/DDBJ databases">
        <authorList>
            <person name="Ryan C."/>
        </authorList>
    </citation>
    <scope>NUCLEOTIDE SEQUENCE [LARGE SCALE GENOMIC DNA]</scope>
</reference>
<dbReference type="PANTHER" id="PTHR32285">
    <property type="entry name" value="PROTEIN TRICHOME BIREFRINGENCE-LIKE 9-RELATED"/>
    <property type="match status" value="1"/>
</dbReference>
<accession>A0ABC9DRZ9</accession>
<evidence type="ECO:0000256" key="8">
    <source>
        <dbReference type="ARBA" id="ARBA00023136"/>
    </source>
</evidence>
<feature type="domain" description="Trichome birefringence-like C-terminal" evidence="11">
    <location>
        <begin position="157"/>
        <end position="463"/>
    </location>
</feature>
<evidence type="ECO:0008006" key="15">
    <source>
        <dbReference type="Google" id="ProtNLM"/>
    </source>
</evidence>
<keyword evidence="7" id="KW-0333">Golgi apparatus</keyword>
<dbReference type="GO" id="GO:0000139">
    <property type="term" value="C:Golgi membrane"/>
    <property type="evidence" value="ECO:0007669"/>
    <property type="project" value="UniProtKB-SubCell"/>
</dbReference>
<dbReference type="GO" id="GO:1990538">
    <property type="term" value="F:xylan O-acetyltransferase activity"/>
    <property type="evidence" value="ECO:0007669"/>
    <property type="project" value="UniProtKB-ARBA"/>
</dbReference>
<organism evidence="13 14">
    <name type="scientific">Urochloa decumbens</name>
    <dbReference type="NCBI Taxonomy" id="240449"/>
    <lineage>
        <taxon>Eukaryota</taxon>
        <taxon>Viridiplantae</taxon>
        <taxon>Streptophyta</taxon>
        <taxon>Embryophyta</taxon>
        <taxon>Tracheophyta</taxon>
        <taxon>Spermatophyta</taxon>
        <taxon>Magnoliopsida</taxon>
        <taxon>Liliopsida</taxon>
        <taxon>Poales</taxon>
        <taxon>Poaceae</taxon>
        <taxon>PACMAD clade</taxon>
        <taxon>Panicoideae</taxon>
        <taxon>Panicodae</taxon>
        <taxon>Paniceae</taxon>
        <taxon>Melinidinae</taxon>
        <taxon>Urochloa</taxon>
    </lineage>
</organism>
<keyword evidence="8 10" id="KW-0472">Membrane</keyword>
<evidence type="ECO:0000256" key="10">
    <source>
        <dbReference type="SAM" id="Phobius"/>
    </source>
</evidence>
<keyword evidence="14" id="KW-1185">Reference proteome</keyword>
<evidence type="ECO:0000256" key="5">
    <source>
        <dbReference type="ARBA" id="ARBA00022968"/>
    </source>
</evidence>
<dbReference type="InterPro" id="IPR029962">
    <property type="entry name" value="TBL"/>
</dbReference>
<keyword evidence="6 10" id="KW-1133">Transmembrane helix</keyword>
<evidence type="ECO:0000259" key="11">
    <source>
        <dbReference type="Pfam" id="PF13839"/>
    </source>
</evidence>
<dbReference type="Pfam" id="PF14416">
    <property type="entry name" value="PMR5N"/>
    <property type="match status" value="1"/>
</dbReference>
<dbReference type="Pfam" id="PF13839">
    <property type="entry name" value="PC-Esterase"/>
    <property type="match status" value="1"/>
</dbReference>
<dbReference type="AlphaFoldDB" id="A0ABC9DRZ9"/>
<evidence type="ECO:0000256" key="1">
    <source>
        <dbReference type="ARBA" id="ARBA00004323"/>
    </source>
</evidence>
<evidence type="ECO:0000256" key="9">
    <source>
        <dbReference type="SAM" id="MobiDB-lite"/>
    </source>
</evidence>
<evidence type="ECO:0000313" key="13">
    <source>
        <dbReference type="EMBL" id="CAL5043587.1"/>
    </source>
</evidence>
<feature type="region of interest" description="Disordered" evidence="9">
    <location>
        <begin position="65"/>
        <end position="109"/>
    </location>
</feature>
<keyword evidence="4 10" id="KW-0812">Transmembrane</keyword>
<evidence type="ECO:0000256" key="6">
    <source>
        <dbReference type="ARBA" id="ARBA00022989"/>
    </source>
</evidence>
<name>A0ABC9DRZ9_9POAL</name>
<dbReference type="Proteomes" id="UP001497457">
    <property type="component" value="Chromosome 34rd"/>
</dbReference>
<evidence type="ECO:0000256" key="7">
    <source>
        <dbReference type="ARBA" id="ARBA00023034"/>
    </source>
</evidence>
<feature type="domain" description="Trichome birefringence-like N-terminal" evidence="12">
    <location>
        <begin position="104"/>
        <end position="156"/>
    </location>
</feature>
<reference evidence="13 14" key="2">
    <citation type="submission" date="2024-10" db="EMBL/GenBank/DDBJ databases">
        <authorList>
            <person name="Ryan C."/>
        </authorList>
    </citation>
    <scope>NUCLEOTIDE SEQUENCE [LARGE SCALE GENOMIC DNA]</scope>
</reference>
<sequence length="467" mass="51489">MVTNFLQKYHLQNHQLLLPKKQFVTYALYALIALAFLHYLLFYPTPTSEKAVVVAQVREEVAAPVSDPVNARQQLPPPPASQQGDEALRNPQAEDEVPGPAPPPCDYSDGGWVPDARPPLYNGTTCGTIKDGQNCMAHGRPDTGYLYWRWRPRRCDLPAFSAEAFLRWLRSKHLAFVGDSLARNQAESLLCLLASRSPPELVHRDGGEEGRFRRFVFREFNATVSVFWSPFLVKAAEKAERDGVRHNNVFLDAFDERWMSRLGALDAAVLSVGHWFLIPGVYHDGGRVVACHDCADLNHTETDFFGVYKDAVHRTLAEVARRHGVGVGGGGAGREMVVAMTTFSPAHFEGDWDKAGACPRKRPYRAGEKGLGYTESEMRKTVVEAVRDAAAGADAAGSGLRFAALDVTTLANLRPDGHPGPYMHKDPFAAGGGGDAGERRVQNDCVHWCMPGPVDTFNEILLQTLLR</sequence>
<proteinExistence type="inferred from homology"/>
<keyword evidence="3" id="KW-0808">Transferase</keyword>
<comment type="similarity">
    <text evidence="2">Belongs to the PC-esterase family. TBL subfamily.</text>
</comment>
<evidence type="ECO:0000256" key="2">
    <source>
        <dbReference type="ARBA" id="ARBA00007727"/>
    </source>
</evidence>
<evidence type="ECO:0000256" key="3">
    <source>
        <dbReference type="ARBA" id="ARBA00022679"/>
    </source>
</evidence>